<proteinExistence type="predicted"/>
<evidence type="ECO:0000313" key="1">
    <source>
        <dbReference type="EMBL" id="GAA0245647.1"/>
    </source>
</evidence>
<accession>A0ABP3DY58</accession>
<protein>
    <submittedName>
        <fullName evidence="1">Uncharacterized protein</fullName>
    </submittedName>
</protein>
<evidence type="ECO:0000313" key="2">
    <source>
        <dbReference type="Proteomes" id="UP001500416"/>
    </source>
</evidence>
<dbReference type="Proteomes" id="UP001500416">
    <property type="component" value="Unassembled WGS sequence"/>
</dbReference>
<keyword evidence="2" id="KW-1185">Reference proteome</keyword>
<organism evidence="1 2">
    <name type="scientific">Saccharothrix mutabilis subsp. mutabilis</name>
    <dbReference type="NCBI Taxonomy" id="66855"/>
    <lineage>
        <taxon>Bacteria</taxon>
        <taxon>Bacillati</taxon>
        <taxon>Actinomycetota</taxon>
        <taxon>Actinomycetes</taxon>
        <taxon>Pseudonocardiales</taxon>
        <taxon>Pseudonocardiaceae</taxon>
        <taxon>Saccharothrix</taxon>
    </lineage>
</organism>
<gene>
    <name evidence="1" type="ORF">GCM10010492_51340</name>
</gene>
<dbReference type="EMBL" id="BAAABU010000013">
    <property type="protein sequence ID" value="GAA0245647.1"/>
    <property type="molecule type" value="Genomic_DNA"/>
</dbReference>
<sequence length="47" mass="4718">MVCAFRGVVGLGTGTGDPVTWVVQALSANTSPTTAATRPDGLIMRAA</sequence>
<reference evidence="2" key="1">
    <citation type="journal article" date="2019" name="Int. J. Syst. Evol. Microbiol.">
        <title>The Global Catalogue of Microorganisms (GCM) 10K type strain sequencing project: providing services to taxonomists for standard genome sequencing and annotation.</title>
        <authorList>
            <consortium name="The Broad Institute Genomics Platform"/>
            <consortium name="The Broad Institute Genome Sequencing Center for Infectious Disease"/>
            <person name="Wu L."/>
            <person name="Ma J."/>
        </authorList>
    </citation>
    <scope>NUCLEOTIDE SEQUENCE [LARGE SCALE GENOMIC DNA]</scope>
    <source>
        <strain evidence="2">JCM 3380</strain>
    </source>
</reference>
<comment type="caution">
    <text evidence="1">The sequence shown here is derived from an EMBL/GenBank/DDBJ whole genome shotgun (WGS) entry which is preliminary data.</text>
</comment>
<name>A0ABP3DY58_9PSEU</name>